<dbReference type="AlphaFoldDB" id="A0AAD9I6M3"/>
<evidence type="ECO:0000313" key="3">
    <source>
        <dbReference type="Proteomes" id="UP001217918"/>
    </source>
</evidence>
<gene>
    <name evidence="2" type="ORF">P8C59_006600</name>
</gene>
<sequence>MSLPPELRVLCRKLASSNPEDLPRLCPTLVAYVLRCAWPLSAPLEARAKDRAKAKEGSSEASTLVHKLRTQIHSLLHGRVPSGRFAAIVLVKALVDVGGWECLRASGPWVQALLAVLKKPDTPATKELCIITLVPHGS</sequence>
<proteinExistence type="predicted"/>
<protein>
    <recommendedName>
        <fullName evidence="1">Pre-rRNA-processing protein RIX1 N-terminal domain-containing protein</fullName>
    </recommendedName>
</protein>
<keyword evidence="3" id="KW-1185">Reference proteome</keyword>
<evidence type="ECO:0000313" key="2">
    <source>
        <dbReference type="EMBL" id="KAK2072229.1"/>
    </source>
</evidence>
<dbReference type="Proteomes" id="UP001217918">
    <property type="component" value="Unassembled WGS sequence"/>
</dbReference>
<comment type="caution">
    <text evidence="2">The sequence shown here is derived from an EMBL/GenBank/DDBJ whole genome shotgun (WGS) entry which is preliminary data.</text>
</comment>
<evidence type="ECO:0000259" key="1">
    <source>
        <dbReference type="Pfam" id="PF08167"/>
    </source>
</evidence>
<reference evidence="2" key="1">
    <citation type="journal article" date="2023" name="Mol. Plant Microbe Interact.">
        <title>Elucidating the Obligate Nature and Biological Capacity of an Invasive Fungal Corn Pathogen.</title>
        <authorList>
            <person name="MacCready J.S."/>
            <person name="Roggenkamp E.M."/>
            <person name="Gdanetz K."/>
            <person name="Chilvers M.I."/>
        </authorList>
    </citation>
    <scope>NUCLEOTIDE SEQUENCE</scope>
    <source>
        <strain evidence="2">PM02</strain>
    </source>
</reference>
<name>A0AAD9I6M3_9PEZI</name>
<dbReference type="EMBL" id="JAQQPM010000006">
    <property type="protein sequence ID" value="KAK2072229.1"/>
    <property type="molecule type" value="Genomic_DNA"/>
</dbReference>
<accession>A0AAD9I6M3</accession>
<organism evidence="2 3">
    <name type="scientific">Phyllachora maydis</name>
    <dbReference type="NCBI Taxonomy" id="1825666"/>
    <lineage>
        <taxon>Eukaryota</taxon>
        <taxon>Fungi</taxon>
        <taxon>Dikarya</taxon>
        <taxon>Ascomycota</taxon>
        <taxon>Pezizomycotina</taxon>
        <taxon>Sordariomycetes</taxon>
        <taxon>Sordariomycetidae</taxon>
        <taxon>Phyllachorales</taxon>
        <taxon>Phyllachoraceae</taxon>
        <taxon>Phyllachora</taxon>
    </lineage>
</organism>
<dbReference type="Pfam" id="PF08167">
    <property type="entry name" value="RIX1"/>
    <property type="match status" value="1"/>
</dbReference>
<feature type="domain" description="Pre-rRNA-processing protein RIX1 N-terminal" evidence="1">
    <location>
        <begin position="7"/>
        <end position="133"/>
    </location>
</feature>
<dbReference type="InterPro" id="IPR012583">
    <property type="entry name" value="RIX1_N"/>
</dbReference>